<organism evidence="3 4">
    <name type="scientific">Botryosphaeria dothidea</name>
    <dbReference type="NCBI Taxonomy" id="55169"/>
    <lineage>
        <taxon>Eukaryota</taxon>
        <taxon>Fungi</taxon>
        <taxon>Dikarya</taxon>
        <taxon>Ascomycota</taxon>
        <taxon>Pezizomycotina</taxon>
        <taxon>Dothideomycetes</taxon>
        <taxon>Dothideomycetes incertae sedis</taxon>
        <taxon>Botryosphaeriales</taxon>
        <taxon>Botryosphaeriaceae</taxon>
        <taxon>Botryosphaeria</taxon>
    </lineage>
</organism>
<dbReference type="EMBL" id="WWBZ02000062">
    <property type="protein sequence ID" value="KAF4303238.1"/>
    <property type="molecule type" value="Genomic_DNA"/>
</dbReference>
<feature type="compositionally biased region" description="Basic residues" evidence="1">
    <location>
        <begin position="299"/>
        <end position="308"/>
    </location>
</feature>
<accession>A0A8H4N140</accession>
<reference evidence="3" key="1">
    <citation type="submission" date="2020-04" db="EMBL/GenBank/DDBJ databases">
        <title>Genome Assembly and Annotation of Botryosphaeria dothidea sdau 11-99, a Latent Pathogen of Apple Fruit Ring Rot in China.</title>
        <authorList>
            <person name="Yu C."/>
            <person name="Diao Y."/>
            <person name="Lu Q."/>
            <person name="Zhao J."/>
            <person name="Cui S."/>
            <person name="Peng C."/>
            <person name="He B."/>
            <person name="Liu H."/>
        </authorList>
    </citation>
    <scope>NUCLEOTIDE SEQUENCE [LARGE SCALE GENOMIC DNA]</scope>
    <source>
        <strain evidence="3">Sdau11-99</strain>
    </source>
</reference>
<evidence type="ECO:0000313" key="3">
    <source>
        <dbReference type="EMBL" id="KAF4303238.1"/>
    </source>
</evidence>
<feature type="transmembrane region" description="Helical" evidence="2">
    <location>
        <begin position="190"/>
        <end position="210"/>
    </location>
</feature>
<dbReference type="Proteomes" id="UP000572817">
    <property type="component" value="Unassembled WGS sequence"/>
</dbReference>
<dbReference type="AlphaFoldDB" id="A0A8H4N140"/>
<name>A0A8H4N140_9PEZI</name>
<feature type="compositionally biased region" description="Acidic residues" evidence="1">
    <location>
        <begin position="265"/>
        <end position="285"/>
    </location>
</feature>
<evidence type="ECO:0000256" key="1">
    <source>
        <dbReference type="SAM" id="MobiDB-lite"/>
    </source>
</evidence>
<evidence type="ECO:0000256" key="2">
    <source>
        <dbReference type="SAM" id="Phobius"/>
    </source>
</evidence>
<evidence type="ECO:0000313" key="4">
    <source>
        <dbReference type="Proteomes" id="UP000572817"/>
    </source>
</evidence>
<keyword evidence="2" id="KW-0472">Membrane</keyword>
<keyword evidence="4" id="KW-1185">Reference proteome</keyword>
<protein>
    <submittedName>
        <fullName evidence="3">Aspartate racemase protein</fullName>
    </submittedName>
</protein>
<feature type="transmembrane region" description="Helical" evidence="2">
    <location>
        <begin position="84"/>
        <end position="108"/>
    </location>
</feature>
<keyword evidence="2" id="KW-0812">Transmembrane</keyword>
<proteinExistence type="predicted"/>
<feature type="region of interest" description="Disordered" evidence="1">
    <location>
        <begin position="260"/>
        <end position="308"/>
    </location>
</feature>
<comment type="caution">
    <text evidence="3">The sequence shown here is derived from an EMBL/GenBank/DDBJ whole genome shotgun (WGS) entry which is preliminary data.</text>
</comment>
<feature type="transmembrane region" description="Helical" evidence="2">
    <location>
        <begin position="225"/>
        <end position="250"/>
    </location>
</feature>
<sequence length="338" mass="37749">MRGLELGDREYARRRFGTAMSFLADLIVDVREMRKVEDMLESPDRSVIAFKDSHLNAVGSVSVAAAIISQLSSTTLQMPGLSHVHWTASGCIIASLLFGVLAVILATVQQQVLGMLNSAEGVRMWLSNGHFYPPHRLCRPMYDESVREVDENYCVHLASRAQFRGTAPRGKRRLQVSIAALQLLSMPHKFLTAAVAFFLAGFALYLGFAFRQDLDDTPARDNNQAVFVSFVGVAAIAVMSGTGVSMWKVWEVRGAEKRSDRDLYGDDESESFDVDSEESGYEADESQLLGSPQMERQRPKVKKTSRKFKHEEIAEALEEAARLHKRVARLMREESDAE</sequence>
<keyword evidence="2" id="KW-1133">Transmembrane helix</keyword>
<feature type="transmembrane region" description="Helical" evidence="2">
    <location>
        <begin position="55"/>
        <end position="72"/>
    </location>
</feature>
<dbReference type="OrthoDB" id="4941332at2759"/>
<gene>
    <name evidence="3" type="ORF">GTA08_BOTSDO09244</name>
</gene>